<evidence type="ECO:0000259" key="10">
    <source>
        <dbReference type="PROSITE" id="PS51192"/>
    </source>
</evidence>
<dbReference type="InterPro" id="IPR001650">
    <property type="entry name" value="Helicase_C-like"/>
</dbReference>
<keyword evidence="2" id="KW-0547">Nucleotide-binding</keyword>
<keyword evidence="6" id="KW-0413">Isomerase</keyword>
<gene>
    <name evidence="12" type="ORF">MetMK1DRAFT_00010670</name>
</gene>
<dbReference type="SMART" id="SM00490">
    <property type="entry name" value="HELICc"/>
    <property type="match status" value="1"/>
</dbReference>
<feature type="domain" description="Helicase C-terminal" evidence="11">
    <location>
        <begin position="314"/>
        <end position="443"/>
    </location>
</feature>
<dbReference type="Gene3D" id="3.40.50.300">
    <property type="entry name" value="P-loop containing nucleotide triphosphate hydrolases"/>
    <property type="match status" value="2"/>
</dbReference>
<evidence type="ECO:0000256" key="1">
    <source>
        <dbReference type="ARBA" id="ARBA00006637"/>
    </source>
</evidence>
<dbReference type="AlphaFoldDB" id="H2C2U3"/>
<dbReference type="RefSeq" id="WP_009071317.1">
    <property type="nucleotide sequence ID" value="NZ_JH597761.1"/>
</dbReference>
<dbReference type="Gene3D" id="3.40.1170.30">
    <property type="match status" value="1"/>
</dbReference>
<evidence type="ECO:0000256" key="9">
    <source>
        <dbReference type="ARBA" id="ARBA00048988"/>
    </source>
</evidence>
<reference evidence="12 13" key="1">
    <citation type="submission" date="2012-01" db="EMBL/GenBank/DDBJ databases">
        <title>Improved High-Quality Draft sequence of Metallosphaera yellowstonensis MK1.</title>
        <authorList>
            <consortium name="US DOE Joint Genome Institute"/>
            <person name="Lucas S."/>
            <person name="Han J."/>
            <person name="Cheng J.-F."/>
            <person name="Goodwin L."/>
            <person name="Pitluck S."/>
            <person name="Peters L."/>
            <person name="Teshima H."/>
            <person name="Detter J.C."/>
            <person name="Han C."/>
            <person name="Tapia R."/>
            <person name="Land M."/>
            <person name="Hauser L."/>
            <person name="Kyrpides N."/>
            <person name="Kozubal M."/>
            <person name="Macur R.E."/>
            <person name="Jay Z."/>
            <person name="Inskeep W."/>
            <person name="Woyke T."/>
        </authorList>
    </citation>
    <scope>NUCLEOTIDE SEQUENCE [LARGE SCALE GENOMIC DNA]</scope>
    <source>
        <strain evidence="12 13">MK1</strain>
    </source>
</reference>
<evidence type="ECO:0000256" key="2">
    <source>
        <dbReference type="ARBA" id="ARBA00022741"/>
    </source>
</evidence>
<dbReference type="HOGENOM" id="CLU_008213_6_0_2"/>
<dbReference type="InterPro" id="IPR027417">
    <property type="entry name" value="P-loop_NTPase"/>
</dbReference>
<evidence type="ECO:0000256" key="3">
    <source>
        <dbReference type="ARBA" id="ARBA00022801"/>
    </source>
</evidence>
<evidence type="ECO:0000256" key="8">
    <source>
        <dbReference type="ARBA" id="ARBA00034808"/>
    </source>
</evidence>
<feature type="domain" description="Helicase ATP-binding" evidence="10">
    <location>
        <begin position="77"/>
        <end position="221"/>
    </location>
</feature>
<keyword evidence="5" id="KW-0067">ATP-binding</keyword>
<keyword evidence="4 12" id="KW-0347">Helicase</keyword>
<dbReference type="STRING" id="671065.MetMK1DRAFT_00010670"/>
<dbReference type="CDD" id="cd17926">
    <property type="entry name" value="DEXHc_RE"/>
    <property type="match status" value="1"/>
</dbReference>
<evidence type="ECO:0000313" key="12">
    <source>
        <dbReference type="EMBL" id="EHP70564.1"/>
    </source>
</evidence>
<dbReference type="Pfam" id="PF04851">
    <property type="entry name" value="ResIII"/>
    <property type="match status" value="1"/>
</dbReference>
<dbReference type="EC" id="5.6.2.4" evidence="8"/>
<name>H2C2U3_9CREN</name>
<dbReference type="eggNOG" id="arCOG00874">
    <property type="taxonomic scope" value="Archaea"/>
</dbReference>
<dbReference type="InterPro" id="IPR006935">
    <property type="entry name" value="Helicase/UvrB_N"/>
</dbReference>
<evidence type="ECO:0000256" key="4">
    <source>
        <dbReference type="ARBA" id="ARBA00022806"/>
    </source>
</evidence>
<sequence length="443" mass="50331">MVTLKYFRGLLLSDHYAPGLKWSDDLKAYASPAYKYWDVLNYFKQAGIEVDDRVLDLIPFPLIRDKLVLREYQERALKSWMVRRRGIVVLPTGAGKTAVGIKAISTLRVSSLVVVPTLELLSQWAERIKDTLGVEPGMVGGGEDTVRGITVITYDSAYNKVEQLGNKFALIVFDEVHHLPSTGYINVGELTASPYRMGLTATPEREDGRHVFLRDIVGPVVIRISPSQLAGKYLAEFRVEKVYVELTPEEKELYDRFRKKFTDFLKKRKIRMTGPGDFQKVVFMAGRDREAREALLAWHESMRLAVNSRAKLDKLRELLTRFNGEKTIIFTRDVDMAYKVSREYLVPAVTYLTPKDERQEILEKFRNGTYKVIVASNVFDEGVDVPDASVGIILGGYGTSRQMLQRLGRILRKKEGKVATLVEIVTKGTMDHSLSRRRSSATK</sequence>
<dbReference type="SUPFAM" id="SSF52540">
    <property type="entry name" value="P-loop containing nucleoside triphosphate hydrolases"/>
    <property type="match status" value="1"/>
</dbReference>
<dbReference type="GO" id="GO:0140097">
    <property type="term" value="F:catalytic activity, acting on DNA"/>
    <property type="evidence" value="ECO:0007669"/>
    <property type="project" value="UniProtKB-ARBA"/>
</dbReference>
<dbReference type="PANTHER" id="PTHR11274">
    <property type="entry name" value="RAD25/XP-B DNA REPAIR HELICASE"/>
    <property type="match status" value="1"/>
</dbReference>
<dbReference type="PROSITE" id="PS51192">
    <property type="entry name" value="HELICASE_ATP_BIND_1"/>
    <property type="match status" value="1"/>
</dbReference>
<evidence type="ECO:0000256" key="7">
    <source>
        <dbReference type="ARBA" id="ARBA00034617"/>
    </source>
</evidence>
<dbReference type="Proteomes" id="UP000003980">
    <property type="component" value="Unassembled WGS sequence"/>
</dbReference>
<dbReference type="GO" id="GO:0004386">
    <property type="term" value="F:helicase activity"/>
    <property type="evidence" value="ECO:0007669"/>
    <property type="project" value="UniProtKB-KW"/>
</dbReference>
<dbReference type="CDD" id="cd18789">
    <property type="entry name" value="SF2_C_XPB"/>
    <property type="match status" value="1"/>
</dbReference>
<dbReference type="InterPro" id="IPR014001">
    <property type="entry name" value="Helicase_ATP-bd"/>
</dbReference>
<dbReference type="InterPro" id="IPR040699">
    <property type="entry name" value="XPB_DRD"/>
</dbReference>
<comment type="catalytic activity">
    <reaction evidence="7">
        <text>Couples ATP hydrolysis with the unwinding of duplex DNA by translocating in the 3'-5' direction.</text>
        <dbReference type="EC" id="5.6.2.4"/>
    </reaction>
</comment>
<dbReference type="PROSITE" id="PS51194">
    <property type="entry name" value="HELICASE_CTER"/>
    <property type="match status" value="1"/>
</dbReference>
<dbReference type="OrthoDB" id="11644at2157"/>
<dbReference type="InterPro" id="IPR032438">
    <property type="entry name" value="ERCC3_RAD25_C"/>
</dbReference>
<evidence type="ECO:0000256" key="6">
    <source>
        <dbReference type="ARBA" id="ARBA00023235"/>
    </source>
</evidence>
<accession>H2C2U3</accession>
<proteinExistence type="inferred from homology"/>
<dbReference type="GO" id="GO:0016787">
    <property type="term" value="F:hydrolase activity"/>
    <property type="evidence" value="ECO:0007669"/>
    <property type="project" value="UniProtKB-KW"/>
</dbReference>
<evidence type="ECO:0000256" key="5">
    <source>
        <dbReference type="ARBA" id="ARBA00022840"/>
    </source>
</evidence>
<dbReference type="EMBL" id="JH597761">
    <property type="protein sequence ID" value="EHP70564.1"/>
    <property type="molecule type" value="Genomic_DNA"/>
</dbReference>
<dbReference type="GO" id="GO:0005524">
    <property type="term" value="F:ATP binding"/>
    <property type="evidence" value="ECO:0007669"/>
    <property type="project" value="UniProtKB-KW"/>
</dbReference>
<comment type="similarity">
    <text evidence="1">Belongs to the helicase family. RAD25/XPB subfamily.</text>
</comment>
<dbReference type="Pfam" id="PF00271">
    <property type="entry name" value="Helicase_C"/>
    <property type="match status" value="1"/>
</dbReference>
<comment type="catalytic activity">
    <reaction evidence="9">
        <text>ATP + H2O = ADP + phosphate + H(+)</text>
        <dbReference type="Rhea" id="RHEA:13065"/>
        <dbReference type="ChEBI" id="CHEBI:15377"/>
        <dbReference type="ChEBI" id="CHEBI:15378"/>
        <dbReference type="ChEBI" id="CHEBI:30616"/>
        <dbReference type="ChEBI" id="CHEBI:43474"/>
        <dbReference type="ChEBI" id="CHEBI:456216"/>
        <dbReference type="EC" id="5.6.2.4"/>
    </reaction>
</comment>
<dbReference type="SMART" id="SM00487">
    <property type="entry name" value="DEXDc"/>
    <property type="match status" value="1"/>
</dbReference>
<keyword evidence="3" id="KW-0378">Hydrolase</keyword>
<organism evidence="12 13">
    <name type="scientific">Metallosphaera yellowstonensis MK1</name>
    <dbReference type="NCBI Taxonomy" id="671065"/>
    <lineage>
        <taxon>Archaea</taxon>
        <taxon>Thermoproteota</taxon>
        <taxon>Thermoprotei</taxon>
        <taxon>Sulfolobales</taxon>
        <taxon>Sulfolobaceae</taxon>
        <taxon>Metallosphaera</taxon>
    </lineage>
</organism>
<evidence type="ECO:0000313" key="13">
    <source>
        <dbReference type="Proteomes" id="UP000003980"/>
    </source>
</evidence>
<protein>
    <recommendedName>
        <fullName evidence="8">DNA 3'-5' helicase</fullName>
        <ecNumber evidence="8">5.6.2.4</ecNumber>
    </recommendedName>
</protein>
<keyword evidence="13" id="KW-1185">Reference proteome</keyword>
<dbReference type="GO" id="GO:0003677">
    <property type="term" value="F:DNA binding"/>
    <property type="evidence" value="ECO:0007669"/>
    <property type="project" value="InterPro"/>
</dbReference>
<dbReference type="InterPro" id="IPR050615">
    <property type="entry name" value="ATP-dep_DNA_Helicase"/>
</dbReference>
<evidence type="ECO:0000259" key="11">
    <source>
        <dbReference type="PROSITE" id="PS51194"/>
    </source>
</evidence>
<dbReference type="Pfam" id="PF18458">
    <property type="entry name" value="XPB_DRD"/>
    <property type="match status" value="1"/>
</dbReference>
<dbReference type="PANTHER" id="PTHR11274:SF0">
    <property type="entry name" value="GENERAL TRANSCRIPTION AND DNA REPAIR FACTOR IIH HELICASE SUBUNIT XPB"/>
    <property type="match status" value="1"/>
</dbReference>